<evidence type="ECO:0000313" key="2">
    <source>
        <dbReference type="Proteomes" id="UP001516400"/>
    </source>
</evidence>
<comment type="caution">
    <text evidence="1">The sequence shown here is derived from an EMBL/GenBank/DDBJ whole genome shotgun (WGS) entry which is preliminary data.</text>
</comment>
<sequence length="117" mass="13516">MEISNETMIVRGVYRSPSGIEPLFLDFYEPLIDNDYITGSNAILTGGLKQIIRHPTRCTKTSRTLVDHLYTNIAYSKETKREYGMISHHEVIGTELRTSTETKKSFIIRRDFSEKDK</sequence>
<keyword evidence="2" id="KW-1185">Reference proteome</keyword>
<dbReference type="Proteomes" id="UP001516400">
    <property type="component" value="Unassembled WGS sequence"/>
</dbReference>
<organism evidence="1 2">
    <name type="scientific">Cryptolaemus montrouzieri</name>
    <dbReference type="NCBI Taxonomy" id="559131"/>
    <lineage>
        <taxon>Eukaryota</taxon>
        <taxon>Metazoa</taxon>
        <taxon>Ecdysozoa</taxon>
        <taxon>Arthropoda</taxon>
        <taxon>Hexapoda</taxon>
        <taxon>Insecta</taxon>
        <taxon>Pterygota</taxon>
        <taxon>Neoptera</taxon>
        <taxon>Endopterygota</taxon>
        <taxon>Coleoptera</taxon>
        <taxon>Polyphaga</taxon>
        <taxon>Cucujiformia</taxon>
        <taxon>Coccinelloidea</taxon>
        <taxon>Coccinellidae</taxon>
        <taxon>Scymninae</taxon>
        <taxon>Scymnini</taxon>
        <taxon>Cryptolaemus</taxon>
    </lineage>
</organism>
<gene>
    <name evidence="1" type="ORF">HHI36_012503</name>
</gene>
<evidence type="ECO:0000313" key="1">
    <source>
        <dbReference type="EMBL" id="KAL3277150.1"/>
    </source>
</evidence>
<accession>A0ABD2NF54</accession>
<reference evidence="1 2" key="1">
    <citation type="journal article" date="2021" name="BMC Biol.">
        <title>Horizontally acquired antibacterial genes associated with adaptive radiation of ladybird beetles.</title>
        <authorList>
            <person name="Li H.S."/>
            <person name="Tang X.F."/>
            <person name="Huang Y.H."/>
            <person name="Xu Z.Y."/>
            <person name="Chen M.L."/>
            <person name="Du X.Y."/>
            <person name="Qiu B.Y."/>
            <person name="Chen P.T."/>
            <person name="Zhang W."/>
            <person name="Slipinski A."/>
            <person name="Escalona H.E."/>
            <person name="Waterhouse R.M."/>
            <person name="Zwick A."/>
            <person name="Pang H."/>
        </authorList>
    </citation>
    <scope>NUCLEOTIDE SEQUENCE [LARGE SCALE GENOMIC DNA]</scope>
    <source>
        <strain evidence="1">SYSU2018</strain>
    </source>
</reference>
<dbReference type="EMBL" id="JABFTP020000103">
    <property type="protein sequence ID" value="KAL3277150.1"/>
    <property type="molecule type" value="Genomic_DNA"/>
</dbReference>
<proteinExistence type="predicted"/>
<name>A0ABD2NF54_9CUCU</name>
<protein>
    <submittedName>
        <fullName evidence="1">Uncharacterized protein</fullName>
    </submittedName>
</protein>
<dbReference type="AlphaFoldDB" id="A0ABD2NF54"/>